<gene>
    <name evidence="2" type="ORF">PCC6912_25070</name>
</gene>
<comment type="caution">
    <text evidence="2">The sequence shown here is derived from an EMBL/GenBank/DDBJ whole genome shotgun (WGS) entry which is preliminary data.</text>
</comment>
<dbReference type="STRING" id="211165.GCA_000317285_00479"/>
<organism evidence="2 3">
    <name type="scientific">Chlorogloeopsis fritschii PCC 6912</name>
    <dbReference type="NCBI Taxonomy" id="211165"/>
    <lineage>
        <taxon>Bacteria</taxon>
        <taxon>Bacillati</taxon>
        <taxon>Cyanobacteriota</taxon>
        <taxon>Cyanophyceae</taxon>
        <taxon>Nostocales</taxon>
        <taxon>Chlorogloeopsidaceae</taxon>
        <taxon>Chlorogloeopsis</taxon>
    </lineage>
</organism>
<dbReference type="Pfam" id="PF13302">
    <property type="entry name" value="Acetyltransf_3"/>
    <property type="match status" value="1"/>
</dbReference>
<dbReference type="SUPFAM" id="SSF55729">
    <property type="entry name" value="Acyl-CoA N-acyltransferases (Nat)"/>
    <property type="match status" value="1"/>
</dbReference>
<dbReference type="PROSITE" id="PS51186">
    <property type="entry name" value="GNAT"/>
    <property type="match status" value="1"/>
</dbReference>
<protein>
    <submittedName>
        <fullName evidence="2">Acetyltransferase</fullName>
    </submittedName>
</protein>
<reference evidence="2 3" key="1">
    <citation type="journal article" date="2019" name="Genome Biol. Evol.">
        <title>Day and night: Metabolic profiles and evolutionary relationships of six axenic non-marine cyanobacteria.</title>
        <authorList>
            <person name="Will S.E."/>
            <person name="Henke P."/>
            <person name="Boedeker C."/>
            <person name="Huang S."/>
            <person name="Brinkmann H."/>
            <person name="Rohde M."/>
            <person name="Jarek M."/>
            <person name="Friedl T."/>
            <person name="Seufert S."/>
            <person name="Schumacher M."/>
            <person name="Overmann J."/>
            <person name="Neumann-Schaal M."/>
            <person name="Petersen J."/>
        </authorList>
    </citation>
    <scope>NUCLEOTIDE SEQUENCE [LARGE SCALE GENOMIC DNA]</scope>
    <source>
        <strain evidence="2 3">PCC 6912</strain>
    </source>
</reference>
<name>A0A433NK98_CHLFR</name>
<dbReference type="Gene3D" id="3.40.630.30">
    <property type="match status" value="1"/>
</dbReference>
<sequence>MNQSLMNNSEVAHLNSRMQNVVLVEPSTKFAKPFLDMVNEFEQFGEDQYRTVRYMVEYNFSAYLARLIRQSQDSEQRQQTVPISTYWLVKDDSLLIGASKIHHRLTSRLRQYYGHISYHIRPTARQKGYGTHLLFLTLEKAKLLELGEVLLTCNAENIASSRIIQKNGGVFQNESVMPTSGTTIKRYRIAL</sequence>
<evidence type="ECO:0000313" key="2">
    <source>
        <dbReference type="EMBL" id="RUR83133.1"/>
    </source>
</evidence>
<keyword evidence="2" id="KW-0808">Transferase</keyword>
<dbReference type="InterPro" id="IPR016181">
    <property type="entry name" value="Acyl_CoA_acyltransferase"/>
</dbReference>
<dbReference type="PANTHER" id="PTHR39173:SF1">
    <property type="entry name" value="ACETYLTRANSFERASE"/>
    <property type="match status" value="1"/>
</dbReference>
<dbReference type="CDD" id="cd04301">
    <property type="entry name" value="NAT_SF"/>
    <property type="match status" value="1"/>
</dbReference>
<dbReference type="InterPro" id="IPR000182">
    <property type="entry name" value="GNAT_dom"/>
</dbReference>
<proteinExistence type="predicted"/>
<dbReference type="GO" id="GO:0016747">
    <property type="term" value="F:acyltransferase activity, transferring groups other than amino-acyl groups"/>
    <property type="evidence" value="ECO:0007669"/>
    <property type="project" value="InterPro"/>
</dbReference>
<feature type="domain" description="N-acetyltransferase" evidence="1">
    <location>
        <begin position="39"/>
        <end position="191"/>
    </location>
</feature>
<keyword evidence="3" id="KW-1185">Reference proteome</keyword>
<dbReference type="Proteomes" id="UP000268857">
    <property type="component" value="Unassembled WGS sequence"/>
</dbReference>
<dbReference type="PANTHER" id="PTHR39173">
    <property type="entry name" value="ACETYLTRANSFERASE"/>
    <property type="match status" value="1"/>
</dbReference>
<dbReference type="EMBL" id="RSCJ01000008">
    <property type="protein sequence ID" value="RUR83133.1"/>
    <property type="molecule type" value="Genomic_DNA"/>
</dbReference>
<dbReference type="AlphaFoldDB" id="A0A433NK98"/>
<accession>A0A433NK98</accession>
<evidence type="ECO:0000259" key="1">
    <source>
        <dbReference type="PROSITE" id="PS51186"/>
    </source>
</evidence>
<evidence type="ECO:0000313" key="3">
    <source>
        <dbReference type="Proteomes" id="UP000268857"/>
    </source>
</evidence>
<dbReference type="RefSeq" id="WP_016873058.1">
    <property type="nucleotide sequence ID" value="NZ_AJLN01000037.1"/>
</dbReference>